<evidence type="ECO:0000259" key="2">
    <source>
        <dbReference type="Pfam" id="PF02954"/>
    </source>
</evidence>
<dbReference type="SUPFAM" id="SSF55781">
    <property type="entry name" value="GAF domain-like"/>
    <property type="match status" value="1"/>
</dbReference>
<gene>
    <name evidence="3" type="ORF">SAMN06297129_3046</name>
</gene>
<dbReference type="PRINTS" id="PR01590">
    <property type="entry name" value="HTHFIS"/>
</dbReference>
<feature type="domain" description="DNA binding HTH" evidence="2">
    <location>
        <begin position="274"/>
        <end position="313"/>
    </location>
</feature>
<reference evidence="3 4" key="1">
    <citation type="submission" date="2017-09" db="EMBL/GenBank/DDBJ databases">
        <authorList>
            <person name="Ehlers B."/>
            <person name="Leendertz F.H."/>
        </authorList>
    </citation>
    <scope>NUCLEOTIDE SEQUENCE [LARGE SCALE GENOMIC DNA]</scope>
    <source>
        <strain evidence="3 4">CGMCC 1.12662</strain>
    </source>
</reference>
<evidence type="ECO:0000259" key="1">
    <source>
        <dbReference type="Pfam" id="PF01590"/>
    </source>
</evidence>
<dbReference type="GO" id="GO:0043565">
    <property type="term" value="F:sequence-specific DNA binding"/>
    <property type="evidence" value="ECO:0007669"/>
    <property type="project" value="InterPro"/>
</dbReference>
<organism evidence="3 4">
    <name type="scientific">Pseudooceanicola antarcticus</name>
    <dbReference type="NCBI Taxonomy" id="1247613"/>
    <lineage>
        <taxon>Bacteria</taxon>
        <taxon>Pseudomonadati</taxon>
        <taxon>Pseudomonadota</taxon>
        <taxon>Alphaproteobacteria</taxon>
        <taxon>Rhodobacterales</taxon>
        <taxon>Paracoccaceae</taxon>
        <taxon>Pseudooceanicola</taxon>
    </lineage>
</organism>
<sequence length="320" mass="33987">MSDTKHIDRVVAVASHPSAAARSRLAASWRRSFDHHGLDPGQKAGVQRVTSEALAERRERSEAMLHVAAPKLDALFQLVGSSGCGVLLTDADGVVLDLRTADSDLAAFDGWGLTPGSDWSEASEGTNGIGTCIAEGRRVIIHRDDHFHARNTGMSCMDAPIFGPEGELIGALDVSSARADQTEAFNHLIAAMVVQTARQIETDNFRAAFSGARIIVADTDDSEAATLLAVDRDDLVMGATRGARKAFRLNSSGPIKSVPASDLFGRDDGPTGFEKAERAAVNRALSRADGNVSQAARMLGIGRATLYRRMKRLGLGGNPN</sequence>
<evidence type="ECO:0000313" key="4">
    <source>
        <dbReference type="Proteomes" id="UP000231655"/>
    </source>
</evidence>
<dbReference type="SUPFAM" id="SSF46689">
    <property type="entry name" value="Homeodomain-like"/>
    <property type="match status" value="1"/>
</dbReference>
<name>A0A285J5V1_9RHOB</name>
<protein>
    <submittedName>
        <fullName evidence="3">GAF domain-containing protein</fullName>
    </submittedName>
</protein>
<dbReference type="RefSeq" id="WP_232617800.1">
    <property type="nucleotide sequence ID" value="NZ_OBEA01000006.1"/>
</dbReference>
<dbReference type="InterPro" id="IPR003018">
    <property type="entry name" value="GAF"/>
</dbReference>
<proteinExistence type="predicted"/>
<evidence type="ECO:0000313" key="3">
    <source>
        <dbReference type="EMBL" id="SNY55592.1"/>
    </source>
</evidence>
<dbReference type="Pfam" id="PF02954">
    <property type="entry name" value="HTH_8"/>
    <property type="match status" value="1"/>
</dbReference>
<dbReference type="InterPro" id="IPR009057">
    <property type="entry name" value="Homeodomain-like_sf"/>
</dbReference>
<dbReference type="Gene3D" id="3.30.450.40">
    <property type="match status" value="1"/>
</dbReference>
<dbReference type="InterPro" id="IPR002197">
    <property type="entry name" value="HTH_Fis"/>
</dbReference>
<dbReference type="Gene3D" id="1.10.10.60">
    <property type="entry name" value="Homeodomain-like"/>
    <property type="match status" value="1"/>
</dbReference>
<accession>A0A285J5V1</accession>
<dbReference type="Pfam" id="PF01590">
    <property type="entry name" value="GAF"/>
    <property type="match status" value="1"/>
</dbReference>
<dbReference type="EMBL" id="OBEA01000006">
    <property type="protein sequence ID" value="SNY55592.1"/>
    <property type="molecule type" value="Genomic_DNA"/>
</dbReference>
<dbReference type="Proteomes" id="UP000231655">
    <property type="component" value="Unassembled WGS sequence"/>
</dbReference>
<dbReference type="AlphaFoldDB" id="A0A285J5V1"/>
<dbReference type="InterPro" id="IPR029016">
    <property type="entry name" value="GAF-like_dom_sf"/>
</dbReference>
<feature type="domain" description="GAF" evidence="1">
    <location>
        <begin position="72"/>
        <end position="201"/>
    </location>
</feature>